<organism evidence="6">
    <name type="scientific">marine sediment metagenome</name>
    <dbReference type="NCBI Taxonomy" id="412755"/>
    <lineage>
        <taxon>unclassified sequences</taxon>
        <taxon>metagenomes</taxon>
        <taxon>ecological metagenomes</taxon>
    </lineage>
</organism>
<keyword evidence="3" id="KW-0347">Helicase</keyword>
<dbReference type="InterPro" id="IPR027417">
    <property type="entry name" value="P-loop_NTPase"/>
</dbReference>
<dbReference type="SUPFAM" id="SSF52540">
    <property type="entry name" value="P-loop containing nucleoside triphosphate hydrolases"/>
    <property type="match status" value="1"/>
</dbReference>
<dbReference type="AlphaFoldDB" id="X1DSW3"/>
<keyword evidence="1" id="KW-0547">Nucleotide-binding</keyword>
<protein>
    <recommendedName>
        <fullName evidence="5">Helicase C-terminal domain-containing protein</fullName>
    </recommendedName>
</protein>
<dbReference type="GO" id="GO:0005524">
    <property type="term" value="F:ATP binding"/>
    <property type="evidence" value="ECO:0007669"/>
    <property type="project" value="UniProtKB-KW"/>
</dbReference>
<sequence>DITDIDLVINFDIPNDPEDYVHRVGRTARAESTGVALTFVNRKEGRILDRIESLIGYKIHKMKVP</sequence>
<keyword evidence="4" id="KW-0067">ATP-binding</keyword>
<evidence type="ECO:0000259" key="5">
    <source>
        <dbReference type="PROSITE" id="PS51194"/>
    </source>
</evidence>
<keyword evidence="2" id="KW-0378">Hydrolase</keyword>
<dbReference type="GO" id="GO:0003724">
    <property type="term" value="F:RNA helicase activity"/>
    <property type="evidence" value="ECO:0007669"/>
    <property type="project" value="TreeGrafter"/>
</dbReference>
<dbReference type="PANTHER" id="PTHR47959:SF13">
    <property type="entry name" value="ATP-DEPENDENT RNA HELICASE RHLE"/>
    <property type="match status" value="1"/>
</dbReference>
<evidence type="ECO:0000256" key="3">
    <source>
        <dbReference type="ARBA" id="ARBA00022806"/>
    </source>
</evidence>
<dbReference type="PROSITE" id="PS51194">
    <property type="entry name" value="HELICASE_CTER"/>
    <property type="match status" value="1"/>
</dbReference>
<evidence type="ECO:0000256" key="2">
    <source>
        <dbReference type="ARBA" id="ARBA00022801"/>
    </source>
</evidence>
<dbReference type="InterPro" id="IPR050079">
    <property type="entry name" value="DEAD_box_RNA_helicase"/>
</dbReference>
<feature type="domain" description="Helicase C-terminal" evidence="5">
    <location>
        <begin position="1"/>
        <end position="65"/>
    </location>
</feature>
<dbReference type="Gene3D" id="3.40.50.300">
    <property type="entry name" value="P-loop containing nucleotide triphosphate hydrolases"/>
    <property type="match status" value="1"/>
</dbReference>
<comment type="caution">
    <text evidence="6">The sequence shown here is derived from an EMBL/GenBank/DDBJ whole genome shotgun (WGS) entry which is preliminary data.</text>
</comment>
<evidence type="ECO:0000256" key="4">
    <source>
        <dbReference type="ARBA" id="ARBA00022840"/>
    </source>
</evidence>
<gene>
    <name evidence="6" type="ORF">S01H4_64535</name>
</gene>
<dbReference type="Pfam" id="PF00271">
    <property type="entry name" value="Helicase_C"/>
    <property type="match status" value="1"/>
</dbReference>
<proteinExistence type="predicted"/>
<evidence type="ECO:0000313" key="6">
    <source>
        <dbReference type="EMBL" id="GAH11345.1"/>
    </source>
</evidence>
<feature type="non-terminal residue" evidence="6">
    <location>
        <position position="1"/>
    </location>
</feature>
<reference evidence="6" key="1">
    <citation type="journal article" date="2014" name="Front. Microbiol.">
        <title>High frequency of phylogenetically diverse reductive dehalogenase-homologous genes in deep subseafloor sedimentary metagenomes.</title>
        <authorList>
            <person name="Kawai M."/>
            <person name="Futagami T."/>
            <person name="Toyoda A."/>
            <person name="Takaki Y."/>
            <person name="Nishi S."/>
            <person name="Hori S."/>
            <person name="Arai W."/>
            <person name="Tsubouchi T."/>
            <person name="Morono Y."/>
            <person name="Uchiyama I."/>
            <person name="Ito T."/>
            <person name="Fujiyama A."/>
            <person name="Inagaki F."/>
            <person name="Takami H."/>
        </authorList>
    </citation>
    <scope>NUCLEOTIDE SEQUENCE</scope>
    <source>
        <strain evidence="6">Expedition CK06-06</strain>
    </source>
</reference>
<dbReference type="PANTHER" id="PTHR47959">
    <property type="entry name" value="ATP-DEPENDENT RNA HELICASE RHLE-RELATED"/>
    <property type="match status" value="1"/>
</dbReference>
<dbReference type="GO" id="GO:0005829">
    <property type="term" value="C:cytosol"/>
    <property type="evidence" value="ECO:0007669"/>
    <property type="project" value="TreeGrafter"/>
</dbReference>
<name>X1DSW3_9ZZZZ</name>
<dbReference type="GO" id="GO:0016787">
    <property type="term" value="F:hydrolase activity"/>
    <property type="evidence" value="ECO:0007669"/>
    <property type="project" value="UniProtKB-KW"/>
</dbReference>
<evidence type="ECO:0000256" key="1">
    <source>
        <dbReference type="ARBA" id="ARBA00022741"/>
    </source>
</evidence>
<dbReference type="EMBL" id="BART01039172">
    <property type="protein sequence ID" value="GAH11345.1"/>
    <property type="molecule type" value="Genomic_DNA"/>
</dbReference>
<accession>X1DSW3</accession>
<dbReference type="InterPro" id="IPR001650">
    <property type="entry name" value="Helicase_C-like"/>
</dbReference>